<reference evidence="8 9" key="1">
    <citation type="submission" date="2015-05" db="EMBL/GenBank/DDBJ databases">
        <title>Distinctive expansion of gene families associated with plant cell wall degradation and secondary metabolism in the genomes of grapevine trunk pathogens.</title>
        <authorList>
            <person name="Lawrence D.P."/>
            <person name="Travadon R."/>
            <person name="Rolshausen P.E."/>
            <person name="Baumgartner K."/>
        </authorList>
    </citation>
    <scope>NUCLEOTIDE SEQUENCE [LARGE SCALE GENOMIC DNA]</scope>
    <source>
        <strain evidence="8">UCRPC4</strain>
    </source>
</reference>
<evidence type="ECO:0000313" key="8">
    <source>
        <dbReference type="EMBL" id="KKY15364.1"/>
    </source>
</evidence>
<dbReference type="Gene3D" id="3.40.640.10">
    <property type="entry name" value="Type I PLP-dependent aspartate aminotransferase-like (Major domain)"/>
    <property type="match status" value="1"/>
</dbReference>
<organism evidence="8 9">
    <name type="scientific">Phaeomoniella chlamydospora</name>
    <name type="common">Phaeoacremonium chlamydosporum</name>
    <dbReference type="NCBI Taxonomy" id="158046"/>
    <lineage>
        <taxon>Eukaryota</taxon>
        <taxon>Fungi</taxon>
        <taxon>Dikarya</taxon>
        <taxon>Ascomycota</taxon>
        <taxon>Pezizomycotina</taxon>
        <taxon>Eurotiomycetes</taxon>
        <taxon>Chaetothyriomycetidae</taxon>
        <taxon>Phaeomoniellales</taxon>
        <taxon>Phaeomoniellaceae</taxon>
        <taxon>Phaeomoniella</taxon>
    </lineage>
</organism>
<evidence type="ECO:0000256" key="3">
    <source>
        <dbReference type="ARBA" id="ARBA00022793"/>
    </source>
</evidence>
<comment type="similarity">
    <text evidence="2 7">Belongs to the group II decarboxylase family.</text>
</comment>
<keyword evidence="4 6" id="KW-0663">Pyridoxal phosphate</keyword>
<dbReference type="EMBL" id="LCWF01000188">
    <property type="protein sequence ID" value="KKY15364.1"/>
    <property type="molecule type" value="Genomic_DNA"/>
</dbReference>
<dbReference type="Proteomes" id="UP000053317">
    <property type="component" value="Unassembled WGS sequence"/>
</dbReference>
<dbReference type="PANTHER" id="PTHR45677">
    <property type="entry name" value="GLUTAMATE DECARBOXYLASE-RELATED"/>
    <property type="match status" value="1"/>
</dbReference>
<feature type="modified residue" description="N6-(pyridoxal phosphate)lysine" evidence="6">
    <location>
        <position position="327"/>
    </location>
</feature>
<dbReference type="InterPro" id="IPR015424">
    <property type="entry name" value="PyrdxlP-dep_Trfase"/>
</dbReference>
<keyword evidence="3" id="KW-0210">Decarboxylase</keyword>
<protein>
    <submittedName>
        <fullName evidence="8">Putative glutamate decarboxylase</fullName>
    </submittedName>
</protein>
<dbReference type="PANTHER" id="PTHR45677:SF8">
    <property type="entry name" value="CYSTEINE SULFINIC ACID DECARBOXYLASE"/>
    <property type="match status" value="1"/>
</dbReference>
<comment type="cofactor">
    <cofactor evidence="1 6 7">
        <name>pyridoxal 5'-phosphate</name>
        <dbReference type="ChEBI" id="CHEBI:597326"/>
    </cofactor>
</comment>
<dbReference type="GO" id="GO:0016831">
    <property type="term" value="F:carboxy-lyase activity"/>
    <property type="evidence" value="ECO:0007669"/>
    <property type="project" value="UniProtKB-KW"/>
</dbReference>
<dbReference type="SUPFAM" id="SSF53383">
    <property type="entry name" value="PLP-dependent transferases"/>
    <property type="match status" value="1"/>
</dbReference>
<evidence type="ECO:0000313" key="9">
    <source>
        <dbReference type="Proteomes" id="UP000053317"/>
    </source>
</evidence>
<dbReference type="OrthoDB" id="392571at2759"/>
<dbReference type="InterPro" id="IPR015421">
    <property type="entry name" value="PyrdxlP-dep_Trfase_major"/>
</dbReference>
<evidence type="ECO:0000256" key="4">
    <source>
        <dbReference type="ARBA" id="ARBA00022898"/>
    </source>
</evidence>
<comment type="caution">
    <text evidence="8">The sequence shown here is derived from an EMBL/GenBank/DDBJ whole genome shotgun (WGS) entry which is preliminary data.</text>
</comment>
<dbReference type="GO" id="GO:0005737">
    <property type="term" value="C:cytoplasm"/>
    <property type="evidence" value="ECO:0007669"/>
    <property type="project" value="TreeGrafter"/>
</dbReference>
<reference evidence="8 9" key="2">
    <citation type="submission" date="2015-05" db="EMBL/GenBank/DDBJ databases">
        <authorList>
            <person name="Morales-Cruz A."/>
            <person name="Amrine K.C."/>
            <person name="Cantu D."/>
        </authorList>
    </citation>
    <scope>NUCLEOTIDE SEQUENCE [LARGE SCALE GENOMIC DNA]</scope>
    <source>
        <strain evidence="8">UCRPC4</strain>
    </source>
</reference>
<proteinExistence type="inferred from homology"/>
<evidence type="ECO:0000256" key="5">
    <source>
        <dbReference type="ARBA" id="ARBA00023239"/>
    </source>
</evidence>
<dbReference type="InterPro" id="IPR002129">
    <property type="entry name" value="PyrdxlP-dep_de-COase"/>
</dbReference>
<evidence type="ECO:0000256" key="2">
    <source>
        <dbReference type="ARBA" id="ARBA00009533"/>
    </source>
</evidence>
<dbReference type="GO" id="GO:0030170">
    <property type="term" value="F:pyridoxal phosphate binding"/>
    <property type="evidence" value="ECO:0007669"/>
    <property type="project" value="InterPro"/>
</dbReference>
<evidence type="ECO:0000256" key="6">
    <source>
        <dbReference type="PIRSR" id="PIRSR602129-50"/>
    </source>
</evidence>
<accession>A0A0G2DXP8</accession>
<name>A0A0G2DXP8_PHACM</name>
<dbReference type="AlphaFoldDB" id="A0A0G2DXP8"/>
<sequence>MEVNGFKQAAEPPATWSCSRAEEVQNLLSGVQEQLVPFIKAADDEIHEHETGRKNRDPSPLLKAYSAQELREILKLKLPSNGTGRQGVLDTTNSILSHSVNTFAPGFLDKLYGSTNAPGLAAELLLAALNTNVHVYQVSPVLTLIEKYVGRELAKLFGLVGPSSGGISCQGGSASNLTSIVIARNNKYPSTKVYGNHHEGRQLVLFTSAHAHYSIEKAAQACGFGSAAVISVPVDPITGQMLPQALDHMIIEAKLSGKTPFYVNATAGSTVLGSFDPFPKISQICKKHNLWFHIDASWGGPFIFSPTLNNRLNGASLADSIAINPHKMMAVPVTCSFLLAADLQQFHAANTLPAGYLFHSNPSHPADEWQEPIDQADMTLQCGRRGDGLKLFLSWQYYGTIGYESMITNAHNVATYFAHLVNSHPDLLLVSDFPPPCLQVCFYYAPGKNLLHQLPTTEKENSNSSSSTQTAQQNSILTTSIAQSLIPLGFMTDYAPALEGREWMGKFFRVVVNISTRKETLDRLIEVLTGVGKDVVKELDARE</sequence>
<evidence type="ECO:0000256" key="1">
    <source>
        <dbReference type="ARBA" id="ARBA00001933"/>
    </source>
</evidence>
<evidence type="ECO:0000256" key="7">
    <source>
        <dbReference type="RuleBase" id="RU000382"/>
    </source>
</evidence>
<dbReference type="GO" id="GO:0019752">
    <property type="term" value="P:carboxylic acid metabolic process"/>
    <property type="evidence" value="ECO:0007669"/>
    <property type="project" value="InterPro"/>
</dbReference>
<dbReference type="Gene3D" id="3.90.1150.170">
    <property type="match status" value="1"/>
</dbReference>
<dbReference type="Pfam" id="PF00282">
    <property type="entry name" value="Pyridoxal_deC"/>
    <property type="match status" value="1"/>
</dbReference>
<keyword evidence="5 7" id="KW-0456">Lyase</keyword>
<gene>
    <name evidence="8" type="ORF">UCRPC4_g06368</name>
</gene>
<keyword evidence="9" id="KW-1185">Reference proteome</keyword>